<keyword evidence="3" id="KW-1185">Reference proteome</keyword>
<sequence length="59" mass="6860">MHVCFTRITAFFLLLFVLLTNSAALAGTPFTKALLHGRTYAHRPYYKPYHKHHGLFGRR</sequence>
<organism evidence="2 3">
    <name type="scientific">Hymenobacter cavernae</name>
    <dbReference type="NCBI Taxonomy" id="2044852"/>
    <lineage>
        <taxon>Bacteria</taxon>
        <taxon>Pseudomonadati</taxon>
        <taxon>Bacteroidota</taxon>
        <taxon>Cytophagia</taxon>
        <taxon>Cytophagales</taxon>
        <taxon>Hymenobacteraceae</taxon>
        <taxon>Hymenobacter</taxon>
    </lineage>
</organism>
<dbReference type="EMBL" id="BMHT01000001">
    <property type="protein sequence ID" value="GGE95252.1"/>
    <property type="molecule type" value="Genomic_DNA"/>
</dbReference>
<proteinExistence type="predicted"/>
<keyword evidence="1" id="KW-0732">Signal</keyword>
<protein>
    <submittedName>
        <fullName evidence="2">Uncharacterized protein</fullName>
    </submittedName>
</protein>
<evidence type="ECO:0000313" key="3">
    <source>
        <dbReference type="Proteomes" id="UP000632273"/>
    </source>
</evidence>
<feature type="chain" id="PRO_5045196898" evidence="1">
    <location>
        <begin position="27"/>
        <end position="59"/>
    </location>
</feature>
<name>A0ABQ1TJY8_9BACT</name>
<dbReference type="Proteomes" id="UP000632273">
    <property type="component" value="Unassembled WGS sequence"/>
</dbReference>
<accession>A0ABQ1TJY8</accession>
<reference evidence="3" key="1">
    <citation type="journal article" date="2019" name="Int. J. Syst. Evol. Microbiol.">
        <title>The Global Catalogue of Microorganisms (GCM) 10K type strain sequencing project: providing services to taxonomists for standard genome sequencing and annotation.</title>
        <authorList>
            <consortium name="The Broad Institute Genomics Platform"/>
            <consortium name="The Broad Institute Genome Sequencing Center for Infectious Disease"/>
            <person name="Wu L."/>
            <person name="Ma J."/>
        </authorList>
    </citation>
    <scope>NUCLEOTIDE SEQUENCE [LARGE SCALE GENOMIC DNA]</scope>
    <source>
        <strain evidence="3">CGMCC 1.15197</strain>
    </source>
</reference>
<comment type="caution">
    <text evidence="2">The sequence shown here is derived from an EMBL/GenBank/DDBJ whole genome shotgun (WGS) entry which is preliminary data.</text>
</comment>
<gene>
    <name evidence="2" type="ORF">GCM10011383_02410</name>
</gene>
<evidence type="ECO:0000256" key="1">
    <source>
        <dbReference type="SAM" id="SignalP"/>
    </source>
</evidence>
<feature type="signal peptide" evidence="1">
    <location>
        <begin position="1"/>
        <end position="26"/>
    </location>
</feature>
<evidence type="ECO:0000313" key="2">
    <source>
        <dbReference type="EMBL" id="GGE95252.1"/>
    </source>
</evidence>